<accession>A0A1H0UUR0</accession>
<dbReference type="RefSeq" id="WP_092225594.1">
    <property type="nucleotide sequence ID" value="NZ_FNJI01000036.1"/>
</dbReference>
<dbReference type="Proteomes" id="UP000199073">
    <property type="component" value="Unassembled WGS sequence"/>
</dbReference>
<dbReference type="AlphaFoldDB" id="A0A1H0UUR0"/>
<dbReference type="STRING" id="91360.SAMN05660330_03727"/>
<name>A0A1H0UUR0_9BACT</name>
<gene>
    <name evidence="1" type="ORF">SAMN05660330_03727</name>
</gene>
<evidence type="ECO:0000313" key="1">
    <source>
        <dbReference type="EMBL" id="SDP69831.1"/>
    </source>
</evidence>
<reference evidence="1 2" key="1">
    <citation type="submission" date="2016-10" db="EMBL/GenBank/DDBJ databases">
        <authorList>
            <person name="de Groot N.N."/>
        </authorList>
    </citation>
    <scope>NUCLEOTIDE SEQUENCE [LARGE SCALE GENOMIC DNA]</scope>
    <source>
        <strain evidence="1 2">DSM 12130</strain>
    </source>
</reference>
<keyword evidence="2" id="KW-1185">Reference proteome</keyword>
<dbReference type="EMBL" id="FNJI01000036">
    <property type="protein sequence ID" value="SDP69831.1"/>
    <property type="molecule type" value="Genomic_DNA"/>
</dbReference>
<protein>
    <submittedName>
        <fullName evidence="1">Uncharacterized protein</fullName>
    </submittedName>
</protein>
<sequence>MSNSSLPIPYGSTAQDISAGRFIRLEQVGVKTTATRGEVAELVDELFSIDPCVEPEESAEIQAPEEEEFTETVQKKFDLSLCDQDDGGNWLCQVKVWLSTPGDQFQLRLDNGEELQQAIVGEQVNRGITVKDAASFQLEQPVICNSSFAWLGSVVSQDGVESGPAIERDGNTLYWGKPVTGVIAASYQTEYTMVDLLIYGDDDQQPVDCRVLGFYRGIVEDIDLEVPDKKDDDQLAREKFCGPRREALIDVVDVTRPPWITDRVEYKCRCSGKHHHYEYANEPTPADVGAGEYRFPGITRNVFGDYVDCNEETAGSLAEPEYYQSVCCDPPDIALPKCKKVYVKNTGGKDLDPVAKQEYIERYGADVVQFVPVSPPDGDCGFIVYQQKVDYKSCCDEVVELEWNYDRSAEVLPNDGYAAVYVIGGRAPYTFKTTAQGTFFGNGKKTITSISSQIRIYSDTSFCGSTEVSVTDGCTTATEFLRSDVGQWVDLGYDQCMLPGHEVGIDWSNFSPTADCSSIPGGDAEVTKTKGRYKQNERVVPYCVGGFSATLYSDWLWAIETTDHETRCSNLEYVRQDIHPDPTDYTPCMDWNTITYVGRPSFSVCSENLGYRVGVYVYAYGGHKINGEHLLSATRQAWVWQC</sequence>
<organism evidence="1 2">
    <name type="scientific">Desulforhopalus singaporensis</name>
    <dbReference type="NCBI Taxonomy" id="91360"/>
    <lineage>
        <taxon>Bacteria</taxon>
        <taxon>Pseudomonadati</taxon>
        <taxon>Thermodesulfobacteriota</taxon>
        <taxon>Desulfobulbia</taxon>
        <taxon>Desulfobulbales</taxon>
        <taxon>Desulfocapsaceae</taxon>
        <taxon>Desulforhopalus</taxon>
    </lineage>
</organism>
<evidence type="ECO:0000313" key="2">
    <source>
        <dbReference type="Proteomes" id="UP000199073"/>
    </source>
</evidence>
<proteinExistence type="predicted"/>